<evidence type="ECO:0000256" key="1">
    <source>
        <dbReference type="ARBA" id="ARBA00001933"/>
    </source>
</evidence>
<feature type="domain" description="Tryptophan synthase beta chain-like PALP" evidence="5">
    <location>
        <begin position="99"/>
        <end position="391"/>
    </location>
</feature>
<reference evidence="8" key="2">
    <citation type="submission" date="2016-01" db="EMBL/GenBank/DDBJ databases">
        <authorList>
            <person name="Poehlein A."/>
            <person name="Schlien K."/>
            <person name="Gottschalk G."/>
            <person name="Buckel W."/>
            <person name="Daniel R."/>
        </authorList>
    </citation>
    <scope>NUCLEOTIDE SEQUENCE [LARGE SCALE GENOMIC DNA]</scope>
    <source>
        <strain evidence="8">X2</strain>
    </source>
</reference>
<gene>
    <name evidence="4 6" type="primary">dsdA</name>
    <name evidence="6" type="ORF">CPRO_21900</name>
    <name evidence="7" type="ORF">SAMN02745151_01965</name>
</gene>
<dbReference type="PANTHER" id="PTHR48078:SF9">
    <property type="entry name" value="D-SERINE DEHYDRATASE"/>
    <property type="match status" value="1"/>
</dbReference>
<evidence type="ECO:0000256" key="2">
    <source>
        <dbReference type="ARBA" id="ARBA00022898"/>
    </source>
</evidence>
<keyword evidence="3 4" id="KW-0456">Lyase</keyword>
<dbReference type="Pfam" id="PF00291">
    <property type="entry name" value="PALP"/>
    <property type="match status" value="1"/>
</dbReference>
<evidence type="ECO:0000259" key="5">
    <source>
        <dbReference type="Pfam" id="PF00291"/>
    </source>
</evidence>
<organism evidence="7 9">
    <name type="scientific">Anaerotignum propionicum DSM 1682</name>
    <dbReference type="NCBI Taxonomy" id="991789"/>
    <lineage>
        <taxon>Bacteria</taxon>
        <taxon>Bacillati</taxon>
        <taxon>Bacillota</taxon>
        <taxon>Clostridia</taxon>
        <taxon>Lachnospirales</taxon>
        <taxon>Anaerotignaceae</taxon>
        <taxon>Anaerotignum</taxon>
    </lineage>
</organism>
<evidence type="ECO:0000313" key="8">
    <source>
        <dbReference type="Proteomes" id="UP000068026"/>
    </source>
</evidence>
<dbReference type="InterPro" id="IPR001926">
    <property type="entry name" value="TrpB-like_PALP"/>
</dbReference>
<dbReference type="GO" id="GO:0009097">
    <property type="term" value="P:isoleucine biosynthetic process"/>
    <property type="evidence" value="ECO:0007669"/>
    <property type="project" value="TreeGrafter"/>
</dbReference>
<keyword evidence="2 4" id="KW-0663">Pyridoxal phosphate</keyword>
<dbReference type="EC" id="4.3.1.18" evidence="4"/>
<comment type="similarity">
    <text evidence="4">Belongs to the serine/threonine dehydratase family. DsdA subfamily.</text>
</comment>
<dbReference type="SUPFAM" id="SSF53686">
    <property type="entry name" value="Tryptophan synthase beta subunit-like PLP-dependent enzymes"/>
    <property type="match status" value="1"/>
</dbReference>
<dbReference type="EMBL" id="FQUA01000008">
    <property type="protein sequence ID" value="SHE84224.1"/>
    <property type="molecule type" value="Genomic_DNA"/>
</dbReference>
<evidence type="ECO:0000256" key="3">
    <source>
        <dbReference type="ARBA" id="ARBA00023239"/>
    </source>
</evidence>
<dbReference type="InterPro" id="IPR011780">
    <property type="entry name" value="D_Ser_am_lyase"/>
</dbReference>
<comment type="cofactor">
    <cofactor evidence="1 4">
        <name>pyridoxal 5'-phosphate</name>
        <dbReference type="ChEBI" id="CHEBI:597326"/>
    </cofactor>
</comment>
<dbReference type="EMBL" id="CP014223">
    <property type="protein sequence ID" value="AMJ41770.1"/>
    <property type="molecule type" value="Genomic_DNA"/>
</dbReference>
<protein>
    <recommendedName>
        <fullName evidence="4">Probable D-serine dehydratase</fullName>
        <ecNumber evidence="4">4.3.1.18</ecNumber>
    </recommendedName>
    <alternativeName>
        <fullName evidence="4">D-serine deaminase</fullName>
        <shortName evidence="4">DSD</shortName>
    </alternativeName>
</protein>
<dbReference type="NCBIfam" id="NF002823">
    <property type="entry name" value="PRK02991.1"/>
    <property type="match status" value="1"/>
</dbReference>
<evidence type="ECO:0000313" key="7">
    <source>
        <dbReference type="EMBL" id="SHE84224.1"/>
    </source>
</evidence>
<feature type="modified residue" description="N6-(pyridoxal phosphate)lysine" evidence="4">
    <location>
        <position position="117"/>
    </location>
</feature>
<evidence type="ECO:0000313" key="9">
    <source>
        <dbReference type="Proteomes" id="UP000184204"/>
    </source>
</evidence>
<evidence type="ECO:0000256" key="4">
    <source>
        <dbReference type="HAMAP-Rule" id="MF_01030"/>
    </source>
</evidence>
<dbReference type="GO" id="GO:0030170">
    <property type="term" value="F:pyridoxal phosphate binding"/>
    <property type="evidence" value="ECO:0007669"/>
    <property type="project" value="InterPro"/>
</dbReference>
<dbReference type="AlphaFoldDB" id="A0A0X8VDH7"/>
<sequence length="444" mass="49142">MNQELWNQIHCKDLLKKVSNGKEVVWVNENLETAQSALSKIDISLKDIDDAEARLARFAPFILKSFPETAGEKGLIESPLTEIRKMKAQLEGEYKTTIPGRLFLKQDSHLAISGSVKARGGIYEVLKHAEDLALEHGMLKEEDDYSIFASDGFKKFFSQFKIQVGSTGNLGMSIGIMSAVLGFHVIVHMSADAKQWKKDLLRKRGAEVIEYDDDYSKAVEVGRKNSDADPTSYFVDDENSVTLFLGYAVAAKRIKAQFDAQGIVIDEEHPLFVYIPCGVGGAPGGVTFGLKQIFGDNVHVFYEEPTQAPCMLVGMASGMQNKVSVQDFGLTGQTHADGLAVGRASGFVGGVMTHLLSGIFTLEDYHIYDLMRDIVNTEDIFLEPSACASFWGPIQLMKYPSTKDYVEKMGLLPKMKNAIHVPWATGGSLVPQEIRDEYMHTHLK</sequence>
<evidence type="ECO:0000313" key="6">
    <source>
        <dbReference type="EMBL" id="AMJ41770.1"/>
    </source>
</evidence>
<dbReference type="NCBIfam" id="TIGR02035">
    <property type="entry name" value="D_Ser_am_lyase"/>
    <property type="match status" value="1"/>
</dbReference>
<dbReference type="Proteomes" id="UP000184204">
    <property type="component" value="Unassembled WGS sequence"/>
</dbReference>
<name>A0A0X8VDH7_ANAPI</name>
<dbReference type="InterPro" id="IPR050147">
    <property type="entry name" value="Ser/Thr_Dehydratase"/>
</dbReference>
<proteinExistence type="inferred from homology"/>
<dbReference type="GO" id="GO:0008721">
    <property type="term" value="F:D-serine ammonia-lyase activity"/>
    <property type="evidence" value="ECO:0007669"/>
    <property type="project" value="UniProtKB-EC"/>
</dbReference>
<reference evidence="9" key="3">
    <citation type="submission" date="2016-11" db="EMBL/GenBank/DDBJ databases">
        <authorList>
            <person name="Jaros S."/>
            <person name="Januszkiewicz K."/>
            <person name="Wedrychowicz H."/>
        </authorList>
    </citation>
    <scope>NUCLEOTIDE SEQUENCE [LARGE SCALE GENOMIC DNA]</scope>
    <source>
        <strain evidence="9">DSM 1682</strain>
    </source>
</reference>
<reference evidence="7" key="4">
    <citation type="submission" date="2016-11" db="EMBL/GenBank/DDBJ databases">
        <authorList>
            <person name="Varghese N."/>
            <person name="Submissions S."/>
        </authorList>
    </citation>
    <scope>NUCLEOTIDE SEQUENCE</scope>
    <source>
        <strain evidence="7">DSM 1682</strain>
    </source>
</reference>
<dbReference type="GO" id="GO:0016836">
    <property type="term" value="F:hydro-lyase activity"/>
    <property type="evidence" value="ECO:0007669"/>
    <property type="project" value="UniProtKB-UniRule"/>
</dbReference>
<comment type="catalytic activity">
    <reaction evidence="4">
        <text>D-serine = pyruvate + NH4(+)</text>
        <dbReference type="Rhea" id="RHEA:13977"/>
        <dbReference type="ChEBI" id="CHEBI:15361"/>
        <dbReference type="ChEBI" id="CHEBI:28938"/>
        <dbReference type="ChEBI" id="CHEBI:35247"/>
        <dbReference type="EC" id="4.3.1.18"/>
    </reaction>
</comment>
<dbReference type="HAMAP" id="MF_01030">
    <property type="entry name" value="D_Ser_dehydrat"/>
    <property type="match status" value="1"/>
</dbReference>
<accession>A0A0X8VDH7</accession>
<dbReference type="GO" id="GO:0036088">
    <property type="term" value="P:D-serine catabolic process"/>
    <property type="evidence" value="ECO:0007669"/>
    <property type="project" value="TreeGrafter"/>
</dbReference>
<dbReference type="Gene3D" id="3.40.50.1100">
    <property type="match status" value="2"/>
</dbReference>
<dbReference type="PANTHER" id="PTHR48078">
    <property type="entry name" value="THREONINE DEHYDRATASE, MITOCHONDRIAL-RELATED"/>
    <property type="match status" value="1"/>
</dbReference>
<dbReference type="RefSeq" id="WP_066051540.1">
    <property type="nucleotide sequence ID" value="NZ_CP014223.1"/>
</dbReference>
<dbReference type="Proteomes" id="UP000068026">
    <property type="component" value="Chromosome"/>
</dbReference>
<reference evidence="6 8" key="1">
    <citation type="journal article" date="2016" name="Genome Announc.">
        <title>Complete Genome Sequence of the Amino Acid-Fermenting Clostridium propionicum X2 (DSM 1682).</title>
        <authorList>
            <person name="Poehlein A."/>
            <person name="Schlien K."/>
            <person name="Chowdhury N.P."/>
            <person name="Gottschalk G."/>
            <person name="Buckel W."/>
            <person name="Daniel R."/>
        </authorList>
    </citation>
    <scope>NUCLEOTIDE SEQUENCE [LARGE SCALE GENOMIC DNA]</scope>
    <source>
        <strain evidence="6 8">X2</strain>
    </source>
</reference>
<dbReference type="InterPro" id="IPR036052">
    <property type="entry name" value="TrpB-like_PALP_sf"/>
</dbReference>
<dbReference type="KEGG" id="cpro:CPRO_21900"/>
<keyword evidence="8" id="KW-1185">Reference proteome</keyword>